<evidence type="ECO:0000313" key="3">
    <source>
        <dbReference type="Proteomes" id="UP000038010"/>
    </source>
</evidence>
<sequence length="322" mass="36323">MALGSTDKSQSISLSHEERREGKYSPETLAKVLGALHQDGLVVLKDVIPVETIDQFNTWMCADAERRISDPKQTYNFGIKSNILQRPPVTQPELLSKDVYFNPFVLQTANAYLGHPPVWNWLTANTALANTTTARQPPHKDLVHDHPLYPHYFIANIPLCDFTIHNGATEFWLGSHAHTTQADQVVAQTQEDIAPYQEASEIGSVIPPITAEAVGERRRVRPPVQPECSRGDVVIRDLRLWHAGMPNHSDKHRVMLALGYMSPHYPNSFLKVHLPSSQQKFFLENAARSGVEMRAQWYNTEDLAATTEDTNFRTAPDWLEKA</sequence>
<dbReference type="InterPro" id="IPR051961">
    <property type="entry name" value="Fungal_Metabolite_Diox"/>
</dbReference>
<dbReference type="RefSeq" id="XP_018001168.1">
    <property type="nucleotide sequence ID" value="XM_018148378.1"/>
</dbReference>
<dbReference type="Proteomes" id="UP000038010">
    <property type="component" value="Unassembled WGS sequence"/>
</dbReference>
<dbReference type="SUPFAM" id="SSF51197">
    <property type="entry name" value="Clavaminate synthase-like"/>
    <property type="match status" value="1"/>
</dbReference>
<feature type="compositionally biased region" description="Polar residues" evidence="1">
    <location>
        <begin position="1"/>
        <end position="14"/>
    </location>
</feature>
<name>A0A0N1HAU1_9EURO</name>
<dbReference type="Gene3D" id="2.60.120.620">
    <property type="entry name" value="q2cbj1_9rhob like domain"/>
    <property type="match status" value="1"/>
</dbReference>
<reference evidence="2 3" key="1">
    <citation type="submission" date="2015-06" db="EMBL/GenBank/DDBJ databases">
        <title>Draft genome of the ant-associated black yeast Phialophora attae CBS 131958.</title>
        <authorList>
            <person name="Moreno L.F."/>
            <person name="Stielow B.J."/>
            <person name="de Hoog S."/>
            <person name="Vicente V.A."/>
            <person name="Weiss V.A."/>
            <person name="de Vries M."/>
            <person name="Cruz L.M."/>
            <person name="Souza E.M."/>
        </authorList>
    </citation>
    <scope>NUCLEOTIDE SEQUENCE [LARGE SCALE GENOMIC DNA]</scope>
    <source>
        <strain evidence="2 3">CBS 131958</strain>
    </source>
</reference>
<comment type="caution">
    <text evidence="2">The sequence shown here is derived from an EMBL/GenBank/DDBJ whole genome shotgun (WGS) entry which is preliminary data.</text>
</comment>
<dbReference type="PANTHER" id="PTHR37563">
    <property type="entry name" value="PHYTANOYL-COA DIOXYGENASE FAMILY PROTEIN (AFU_ORTHOLOGUE AFUA_2G03330)"/>
    <property type="match status" value="1"/>
</dbReference>
<organism evidence="2 3">
    <name type="scientific">Cyphellophora attinorum</name>
    <dbReference type="NCBI Taxonomy" id="1664694"/>
    <lineage>
        <taxon>Eukaryota</taxon>
        <taxon>Fungi</taxon>
        <taxon>Dikarya</taxon>
        <taxon>Ascomycota</taxon>
        <taxon>Pezizomycotina</taxon>
        <taxon>Eurotiomycetes</taxon>
        <taxon>Chaetothyriomycetidae</taxon>
        <taxon>Chaetothyriales</taxon>
        <taxon>Cyphellophoraceae</taxon>
        <taxon>Cyphellophora</taxon>
    </lineage>
</organism>
<gene>
    <name evidence="2" type="ORF">AB675_7970</name>
</gene>
<dbReference type="OrthoDB" id="407832at2759"/>
<keyword evidence="2" id="KW-0223">Dioxygenase</keyword>
<dbReference type="InterPro" id="IPR008775">
    <property type="entry name" value="Phytyl_CoA_dOase-like"/>
</dbReference>
<dbReference type="GO" id="GO:0051213">
    <property type="term" value="F:dioxygenase activity"/>
    <property type="evidence" value="ECO:0007669"/>
    <property type="project" value="UniProtKB-KW"/>
</dbReference>
<evidence type="ECO:0000313" key="2">
    <source>
        <dbReference type="EMBL" id="KPI41205.1"/>
    </source>
</evidence>
<proteinExistence type="predicted"/>
<keyword evidence="2" id="KW-0560">Oxidoreductase</keyword>
<feature type="region of interest" description="Disordered" evidence="1">
    <location>
        <begin position="1"/>
        <end position="23"/>
    </location>
</feature>
<dbReference type="EMBL" id="LFJN01000010">
    <property type="protein sequence ID" value="KPI41205.1"/>
    <property type="molecule type" value="Genomic_DNA"/>
</dbReference>
<dbReference type="Pfam" id="PF05721">
    <property type="entry name" value="PhyH"/>
    <property type="match status" value="1"/>
</dbReference>
<dbReference type="AlphaFoldDB" id="A0A0N1HAU1"/>
<dbReference type="VEuPathDB" id="FungiDB:AB675_7970"/>
<dbReference type="GeneID" id="28740258"/>
<accession>A0A0N1HAU1</accession>
<evidence type="ECO:0000256" key="1">
    <source>
        <dbReference type="SAM" id="MobiDB-lite"/>
    </source>
</evidence>
<keyword evidence="3" id="KW-1185">Reference proteome</keyword>
<dbReference type="PANTHER" id="PTHR37563:SF2">
    <property type="entry name" value="PHYTANOYL-COA DIOXYGENASE FAMILY PROTEIN (AFU_ORTHOLOGUE AFUA_2G03330)"/>
    <property type="match status" value="1"/>
</dbReference>
<protein>
    <submittedName>
        <fullName evidence="2">Kanamycin B dioxygenase</fullName>
    </submittedName>
</protein>